<evidence type="ECO:0000256" key="3">
    <source>
        <dbReference type="SAM" id="Coils"/>
    </source>
</evidence>
<organism evidence="7 8">
    <name type="scientific">Candidatus Segetimicrobium genomatis</name>
    <dbReference type="NCBI Taxonomy" id="2569760"/>
    <lineage>
        <taxon>Bacteria</taxon>
        <taxon>Bacillati</taxon>
        <taxon>Candidatus Sysuimicrobiota</taxon>
        <taxon>Candidatus Sysuimicrobiia</taxon>
        <taxon>Candidatus Sysuimicrobiales</taxon>
        <taxon>Candidatus Segetimicrobiaceae</taxon>
        <taxon>Candidatus Segetimicrobium</taxon>
    </lineage>
</organism>
<dbReference type="EMBL" id="VBAK01000117">
    <property type="protein sequence ID" value="TMI89898.1"/>
    <property type="molecule type" value="Genomic_DNA"/>
</dbReference>
<evidence type="ECO:0000259" key="5">
    <source>
        <dbReference type="Pfam" id="PF25876"/>
    </source>
</evidence>
<gene>
    <name evidence="7" type="ORF">E6H00_08300</name>
</gene>
<evidence type="ECO:0000256" key="1">
    <source>
        <dbReference type="ARBA" id="ARBA00004196"/>
    </source>
</evidence>
<evidence type="ECO:0000259" key="6">
    <source>
        <dbReference type="Pfam" id="PF25954"/>
    </source>
</evidence>
<dbReference type="InterPro" id="IPR050465">
    <property type="entry name" value="UPF0194_transport"/>
</dbReference>
<dbReference type="Gene3D" id="2.40.50.100">
    <property type="match status" value="1"/>
</dbReference>
<accession>A0A537K290</accession>
<keyword evidence="2 3" id="KW-0175">Coiled coil</keyword>
<dbReference type="PANTHER" id="PTHR32347">
    <property type="entry name" value="EFFLUX SYSTEM COMPONENT YKNX-RELATED"/>
    <property type="match status" value="1"/>
</dbReference>
<dbReference type="PANTHER" id="PTHR32347:SF14">
    <property type="entry name" value="EFFLUX SYSTEM COMPONENT YKNX-RELATED"/>
    <property type="match status" value="1"/>
</dbReference>
<dbReference type="GO" id="GO:0030313">
    <property type="term" value="C:cell envelope"/>
    <property type="evidence" value="ECO:0007669"/>
    <property type="project" value="UniProtKB-SubCell"/>
</dbReference>
<dbReference type="Gene3D" id="2.40.420.20">
    <property type="match status" value="1"/>
</dbReference>
<feature type="region of interest" description="Disordered" evidence="4">
    <location>
        <begin position="470"/>
        <end position="496"/>
    </location>
</feature>
<feature type="coiled-coil region" evidence="3">
    <location>
        <begin position="134"/>
        <end position="168"/>
    </location>
</feature>
<comment type="caution">
    <text evidence="7">The sequence shown here is derived from an EMBL/GenBank/DDBJ whole genome shotgun (WGS) entry which is preliminary data.</text>
</comment>
<name>A0A537K290_9BACT</name>
<dbReference type="Proteomes" id="UP000318509">
    <property type="component" value="Unassembled WGS sequence"/>
</dbReference>
<evidence type="ECO:0000313" key="7">
    <source>
        <dbReference type="EMBL" id="TMI89898.1"/>
    </source>
</evidence>
<feature type="domain" description="Multidrug resistance protein MdtA-like alpha-helical hairpin" evidence="5">
    <location>
        <begin position="148"/>
        <end position="213"/>
    </location>
</feature>
<protein>
    <submittedName>
        <fullName evidence="7">Biotin/lipoyl-binding protein</fullName>
    </submittedName>
</protein>
<dbReference type="SUPFAM" id="SSF111369">
    <property type="entry name" value="HlyD-like secretion proteins"/>
    <property type="match status" value="2"/>
</dbReference>
<feature type="coiled-coil region" evidence="3">
    <location>
        <begin position="207"/>
        <end position="255"/>
    </location>
</feature>
<dbReference type="Pfam" id="PF25954">
    <property type="entry name" value="Beta-barrel_RND_2"/>
    <property type="match status" value="1"/>
</dbReference>
<dbReference type="Gene3D" id="2.40.30.170">
    <property type="match status" value="1"/>
</dbReference>
<reference evidence="7 8" key="1">
    <citation type="journal article" date="2019" name="Nat. Microbiol.">
        <title>Mediterranean grassland soil C-N compound turnover is dependent on rainfall and depth, and is mediated by genomically divergent microorganisms.</title>
        <authorList>
            <person name="Diamond S."/>
            <person name="Andeer P.F."/>
            <person name="Li Z."/>
            <person name="Crits-Christoph A."/>
            <person name="Burstein D."/>
            <person name="Anantharaman K."/>
            <person name="Lane K.R."/>
            <person name="Thomas B.C."/>
            <person name="Pan C."/>
            <person name="Northen T.R."/>
            <person name="Banfield J.F."/>
        </authorList>
    </citation>
    <scope>NUCLEOTIDE SEQUENCE [LARGE SCALE GENOMIC DNA]</scope>
    <source>
        <strain evidence="7">NP_3</strain>
    </source>
</reference>
<evidence type="ECO:0000313" key="8">
    <source>
        <dbReference type="Proteomes" id="UP000318509"/>
    </source>
</evidence>
<dbReference type="InterPro" id="IPR058624">
    <property type="entry name" value="MdtA-like_HH"/>
</dbReference>
<dbReference type="AlphaFoldDB" id="A0A537K290"/>
<proteinExistence type="predicted"/>
<feature type="compositionally biased region" description="Low complexity" evidence="4">
    <location>
        <begin position="486"/>
        <end position="496"/>
    </location>
</feature>
<evidence type="ECO:0000256" key="4">
    <source>
        <dbReference type="SAM" id="MobiDB-lite"/>
    </source>
</evidence>
<dbReference type="InterPro" id="IPR058792">
    <property type="entry name" value="Beta-barrel_RND_2"/>
</dbReference>
<sequence>MRFVSRSARNAAIAGIAGIIIVGGAAAGIKHSGTTRDGVRYITHPAAYTDISTTVTETGTVNPVDSVQIGSQVSGTIAVINVDYNSKVKKGMVLATIDPGPYQAVVTQARANLAAAQAGYAAALSGIAQDQAAVESAVAAIQQAQATLRSAEANAAKIQAQFKLAQQTVKRDASLLQQGFIPENQMDADQTALESFSADTRAAQAAVAVAQAQAAAAAAQLRSAQAQVATAQAQATAAQQQIASQAAQLQQAEYKVSQTVITSPVDGIVMARNVSVGQTVAASFQTPTLFTLATNLTDMQVDTSVDEADVRSVREGETARISVTALPNVVFSGTVQQVRVNPTVVQNVVTYDAVVIVHDSSGRLMPGMTAEVTIDAGTRTHVLAVPIEAVLYRPLARKAHGKPESPASPPVAGAPGSHITLWTLRNGKPRPVPVVIGLSDGVNLEIASGNLHAGDPVIIEQAHGAARGGAERTSAFAAGEDRPAVGRGAARAARGS</sequence>
<dbReference type="Gene3D" id="1.10.287.470">
    <property type="entry name" value="Helix hairpin bin"/>
    <property type="match status" value="2"/>
</dbReference>
<evidence type="ECO:0000256" key="2">
    <source>
        <dbReference type="ARBA" id="ARBA00023054"/>
    </source>
</evidence>
<comment type="subcellular location">
    <subcellularLocation>
        <location evidence="1">Cell envelope</location>
    </subcellularLocation>
</comment>
<feature type="domain" description="CusB-like beta-barrel" evidence="6">
    <location>
        <begin position="302"/>
        <end position="376"/>
    </location>
</feature>
<dbReference type="Pfam" id="PF25876">
    <property type="entry name" value="HH_MFP_RND"/>
    <property type="match status" value="1"/>
</dbReference>